<evidence type="ECO:0000313" key="6">
    <source>
        <dbReference type="Proteomes" id="UP000002630"/>
    </source>
</evidence>
<gene>
    <name evidence="5" type="primary">BCAT3</name>
    <name evidence="5" type="ORF">Esi_0081_0029</name>
</gene>
<dbReference type="STRING" id="2880.D8LT78"/>
<dbReference type="EMBL" id="FN649047">
    <property type="protein sequence ID" value="CBN77949.1"/>
    <property type="molecule type" value="Genomic_DNA"/>
</dbReference>
<keyword evidence="5" id="KW-0032">Aminotransferase</keyword>
<organism evidence="5 6">
    <name type="scientific">Ectocarpus siliculosus</name>
    <name type="common">Brown alga</name>
    <name type="synonym">Conferva siliculosa</name>
    <dbReference type="NCBI Taxonomy" id="2880"/>
    <lineage>
        <taxon>Eukaryota</taxon>
        <taxon>Sar</taxon>
        <taxon>Stramenopiles</taxon>
        <taxon>Ochrophyta</taxon>
        <taxon>PX clade</taxon>
        <taxon>Phaeophyceae</taxon>
        <taxon>Ectocarpales</taxon>
        <taxon>Ectocarpaceae</taxon>
        <taxon>Ectocarpus</taxon>
    </lineage>
</organism>
<feature type="region of interest" description="Disordered" evidence="4">
    <location>
        <begin position="1"/>
        <end position="36"/>
    </location>
</feature>
<comment type="similarity">
    <text evidence="2">Belongs to the class-IV pyridoxal-phosphate-dependent aminotransferase family.</text>
</comment>
<dbReference type="OrthoDB" id="1732691at2759"/>
<dbReference type="InParanoid" id="D8LT78"/>
<name>D8LT78_ECTSI</name>
<dbReference type="InterPro" id="IPR005786">
    <property type="entry name" value="B_amino_transII"/>
</dbReference>
<dbReference type="GO" id="GO:0004084">
    <property type="term" value="F:branched-chain-amino-acid transaminase activity"/>
    <property type="evidence" value="ECO:0007669"/>
    <property type="project" value="InterPro"/>
</dbReference>
<protein>
    <submittedName>
        <fullName evidence="5">C-terminal branched chain amino acid aminotransferase BACT3</fullName>
    </submittedName>
</protein>
<dbReference type="SUPFAM" id="SSF56752">
    <property type="entry name" value="D-aminoacid aminotransferase-like PLP-dependent enzymes"/>
    <property type="match status" value="1"/>
</dbReference>
<keyword evidence="3" id="KW-0663">Pyridoxal phosphate</keyword>
<reference evidence="5 6" key="1">
    <citation type="journal article" date="2010" name="Nature">
        <title>The Ectocarpus genome and the independent evolution of multicellularity in brown algae.</title>
        <authorList>
            <person name="Cock J.M."/>
            <person name="Sterck L."/>
            <person name="Rouze P."/>
            <person name="Scornet D."/>
            <person name="Allen A.E."/>
            <person name="Amoutzias G."/>
            <person name="Anthouard V."/>
            <person name="Artiguenave F."/>
            <person name="Aury J.M."/>
            <person name="Badger J.H."/>
            <person name="Beszteri B."/>
            <person name="Billiau K."/>
            <person name="Bonnet E."/>
            <person name="Bothwell J.H."/>
            <person name="Bowler C."/>
            <person name="Boyen C."/>
            <person name="Brownlee C."/>
            <person name="Carrano C.J."/>
            <person name="Charrier B."/>
            <person name="Cho G.Y."/>
            <person name="Coelho S.M."/>
            <person name="Collen J."/>
            <person name="Corre E."/>
            <person name="Da Silva C."/>
            <person name="Delage L."/>
            <person name="Delaroque N."/>
            <person name="Dittami S.M."/>
            <person name="Doulbeau S."/>
            <person name="Elias M."/>
            <person name="Farnham G."/>
            <person name="Gachon C.M."/>
            <person name="Gschloessl B."/>
            <person name="Heesch S."/>
            <person name="Jabbari K."/>
            <person name="Jubin C."/>
            <person name="Kawai H."/>
            <person name="Kimura K."/>
            <person name="Kloareg B."/>
            <person name="Kupper F.C."/>
            <person name="Lang D."/>
            <person name="Le Bail A."/>
            <person name="Leblanc C."/>
            <person name="Lerouge P."/>
            <person name="Lohr M."/>
            <person name="Lopez P.J."/>
            <person name="Martens C."/>
            <person name="Maumus F."/>
            <person name="Michel G."/>
            <person name="Miranda-Saavedra D."/>
            <person name="Morales J."/>
            <person name="Moreau H."/>
            <person name="Motomura T."/>
            <person name="Nagasato C."/>
            <person name="Napoli C.A."/>
            <person name="Nelson D.R."/>
            <person name="Nyvall-Collen P."/>
            <person name="Peters A.F."/>
            <person name="Pommier C."/>
            <person name="Potin P."/>
            <person name="Poulain J."/>
            <person name="Quesneville H."/>
            <person name="Read B."/>
            <person name="Rensing S.A."/>
            <person name="Ritter A."/>
            <person name="Rousvoal S."/>
            <person name="Samanta M."/>
            <person name="Samson G."/>
            <person name="Schroeder D.C."/>
            <person name="Segurens B."/>
            <person name="Strittmatter M."/>
            <person name="Tonon T."/>
            <person name="Tregear J.W."/>
            <person name="Valentin K."/>
            <person name="von Dassow P."/>
            <person name="Yamagishi T."/>
            <person name="Van de Peer Y."/>
            <person name="Wincker P."/>
        </authorList>
    </citation>
    <scope>NUCLEOTIDE SEQUENCE [LARGE SCALE GENOMIC DNA]</scope>
    <source>
        <strain evidence="6">Ec32 / CCAP1310/4</strain>
    </source>
</reference>
<keyword evidence="5" id="KW-0808">Transferase</keyword>
<proteinExistence type="inferred from homology"/>
<dbReference type="InterPro" id="IPR043132">
    <property type="entry name" value="BCAT-like_C"/>
</dbReference>
<dbReference type="InterPro" id="IPR036038">
    <property type="entry name" value="Aminotransferase-like"/>
</dbReference>
<dbReference type="PANTHER" id="PTHR11825:SF44">
    <property type="entry name" value="BRANCHED-CHAIN-AMINO-ACID AMINOTRANSFERASE"/>
    <property type="match status" value="1"/>
</dbReference>
<evidence type="ECO:0000256" key="2">
    <source>
        <dbReference type="ARBA" id="ARBA00009320"/>
    </source>
</evidence>
<sequence>MRPQQNNHTRHYCVHPTPLPQLTDSRDSPPSLSPPHSPVPWCVGFPWCWFFVVQLLEVFGTGTAAVISPVNGIKYREHDIEVPSGDCIGPLAKRFWETLTDIQYGRVEHPWSVQIS</sequence>
<dbReference type="Proteomes" id="UP000002630">
    <property type="component" value="Linkage Group LG26"/>
</dbReference>
<evidence type="ECO:0000313" key="5">
    <source>
        <dbReference type="EMBL" id="CBN77949.1"/>
    </source>
</evidence>
<dbReference type="EMBL" id="FN649751">
    <property type="protein sequence ID" value="CBN77949.1"/>
    <property type="molecule type" value="Genomic_DNA"/>
</dbReference>
<dbReference type="Gene3D" id="3.20.10.10">
    <property type="entry name" value="D-amino Acid Aminotransferase, subunit A, domain 2"/>
    <property type="match status" value="1"/>
</dbReference>
<keyword evidence="6" id="KW-1185">Reference proteome</keyword>
<dbReference type="AlphaFoldDB" id="D8LT78"/>
<comment type="cofactor">
    <cofactor evidence="1">
        <name>pyridoxal 5'-phosphate</name>
        <dbReference type="ChEBI" id="CHEBI:597326"/>
    </cofactor>
</comment>
<evidence type="ECO:0000256" key="4">
    <source>
        <dbReference type="SAM" id="MobiDB-lite"/>
    </source>
</evidence>
<accession>D8LT78</accession>
<dbReference type="PANTHER" id="PTHR11825">
    <property type="entry name" value="SUBGROUP IIII AMINOTRANSFERASE"/>
    <property type="match status" value="1"/>
</dbReference>
<evidence type="ECO:0000256" key="1">
    <source>
        <dbReference type="ARBA" id="ARBA00001933"/>
    </source>
</evidence>
<evidence type="ECO:0000256" key="3">
    <source>
        <dbReference type="ARBA" id="ARBA00022898"/>
    </source>
</evidence>
<dbReference type="GO" id="GO:0009081">
    <property type="term" value="P:branched-chain amino acid metabolic process"/>
    <property type="evidence" value="ECO:0007669"/>
    <property type="project" value="InterPro"/>
</dbReference>